<evidence type="ECO:0000256" key="2">
    <source>
        <dbReference type="SAM" id="SignalP"/>
    </source>
</evidence>
<keyword evidence="4" id="KW-1185">Reference proteome</keyword>
<organism evidence="3 4">
    <name type="scientific">Microvirga tunisiensis</name>
    <dbReference type="NCBI Taxonomy" id="2108360"/>
    <lineage>
        <taxon>Bacteria</taxon>
        <taxon>Pseudomonadati</taxon>
        <taxon>Pseudomonadota</taxon>
        <taxon>Alphaproteobacteria</taxon>
        <taxon>Hyphomicrobiales</taxon>
        <taxon>Methylobacteriaceae</taxon>
        <taxon>Microvirga</taxon>
    </lineage>
</organism>
<dbReference type="Pfam" id="PF09539">
    <property type="entry name" value="DUF2385"/>
    <property type="match status" value="1"/>
</dbReference>
<dbReference type="NCBIfam" id="TIGR02301">
    <property type="entry name" value="TIGR02301 family protein"/>
    <property type="match status" value="1"/>
</dbReference>
<feature type="compositionally biased region" description="Low complexity" evidence="1">
    <location>
        <begin position="51"/>
        <end position="89"/>
    </location>
</feature>
<feature type="region of interest" description="Disordered" evidence="1">
    <location>
        <begin position="30"/>
        <end position="96"/>
    </location>
</feature>
<evidence type="ECO:0000256" key="1">
    <source>
        <dbReference type="SAM" id="MobiDB-lite"/>
    </source>
</evidence>
<dbReference type="Proteomes" id="UP000403266">
    <property type="component" value="Unassembled WGS sequence"/>
</dbReference>
<keyword evidence="2" id="KW-0732">Signal</keyword>
<evidence type="ECO:0000313" key="3">
    <source>
        <dbReference type="EMBL" id="MPR26442.1"/>
    </source>
</evidence>
<feature type="compositionally biased region" description="Pro residues" evidence="1">
    <location>
        <begin position="34"/>
        <end position="50"/>
    </location>
</feature>
<protein>
    <submittedName>
        <fullName evidence="3">TIGR02301 family protein</fullName>
    </submittedName>
</protein>
<dbReference type="AlphaFoldDB" id="A0A5N7MH94"/>
<feature type="signal peptide" evidence="2">
    <location>
        <begin position="1"/>
        <end position="23"/>
    </location>
</feature>
<reference evidence="3 4" key="1">
    <citation type="journal article" date="2019" name="Syst. Appl. Microbiol.">
        <title>Microvirga tunisiensis sp. nov., a root nodule symbiotic bacterium isolated from Lupinus micranthus and L. luteus grown in Northern Tunisia.</title>
        <authorList>
            <person name="Msaddak A."/>
            <person name="Rejili M."/>
            <person name="Duran D."/>
            <person name="Mars M."/>
            <person name="Palacios J.M."/>
            <person name="Ruiz-Argueso T."/>
            <person name="Rey L."/>
            <person name="Imperial J."/>
        </authorList>
    </citation>
    <scope>NUCLEOTIDE SEQUENCE [LARGE SCALE GENOMIC DNA]</scope>
    <source>
        <strain evidence="3 4">Lmie10</strain>
    </source>
</reference>
<comment type="caution">
    <text evidence="3">The sequence shown here is derived from an EMBL/GenBank/DDBJ whole genome shotgun (WGS) entry which is preliminary data.</text>
</comment>
<sequence length="194" mass="21591">MKRTGLLLVLPALWLAAPQPAAAQGFFERLFGVPPRPQPGQPVPQQPYRPQPQYRPQQQSPQQQRRPQQPQSQRPAAQQQPQQQAEPAPAVEPPPAPYEKELLRLAEVMGSLAMLRPLCSAPDGTEWSRRMQVLLEAEGTTPGRRERLAGAYNKGYQAYALTYRVCTPSAQEASVRFLSEGEQLARNITGRYGG</sequence>
<accession>A0A5N7MH94</accession>
<evidence type="ECO:0000313" key="4">
    <source>
        <dbReference type="Proteomes" id="UP000403266"/>
    </source>
</evidence>
<proteinExistence type="predicted"/>
<dbReference type="OrthoDB" id="8481666at2"/>
<feature type="chain" id="PRO_5030135410" evidence="2">
    <location>
        <begin position="24"/>
        <end position="194"/>
    </location>
</feature>
<dbReference type="SUPFAM" id="SSF81995">
    <property type="entry name" value="beta-sandwich domain of Sec23/24"/>
    <property type="match status" value="1"/>
</dbReference>
<dbReference type="InterPro" id="IPR012645">
    <property type="entry name" value="CHP02301"/>
</dbReference>
<dbReference type="RefSeq" id="WP_152712619.1">
    <property type="nucleotide sequence ID" value="NZ_VOSJ01000049.1"/>
</dbReference>
<name>A0A5N7MH94_9HYPH</name>
<dbReference type="EMBL" id="VOSK01000050">
    <property type="protein sequence ID" value="MPR26442.1"/>
    <property type="molecule type" value="Genomic_DNA"/>
</dbReference>
<gene>
    <name evidence="3" type="ORF">FS320_14730</name>
</gene>